<dbReference type="PRINTS" id="PR00344">
    <property type="entry name" value="BCTRLSENSOR"/>
</dbReference>
<evidence type="ECO:0000256" key="7">
    <source>
        <dbReference type="ARBA" id="ARBA00022741"/>
    </source>
</evidence>
<sequence length="547" mass="58665">MRQDAADRFAPLSPGQGTGEGPEPDLTADLKSGLTDGLTDGLTAGPDGGPDGGPEPRAPSDAADGPRADLVQAQRRISGLSGKLLLLTVLFVMLSEVFIFVPSIANYRNTWLNDRLTTAGVAASVLTETNTIAPRLQEELLRTTGALAIALVEGQRRSLIAMSALPQDIDMIIDMRAVSPMNAIASSFAVLLSPGEGLMRVIGAGPMAGGGRGIEQVDIVLPIRLLREDMLAFSGRILALSLFISGLTATLVYITLRALFVRPLQRLTRAMQAFAEAPQDATLLLPPSTRADEIGDAERRFVDMQQTLARTLHQKQRLADLGLAVSKINHDLRNLLASAQLFIERLENVPDPTVRRLAPKILSTLDRAAAYTQAVLAYGKAQEATPSRRLVRLARVVTDVGELLALAERADIAFEVEVDEALEIDADPEQLFRVLLNLLRNALQALEGETDEAVIRRIAVRAVRRDGLVTIRVSDTGPGIPPAIRNNLFRAFQSAARSGGTGLGLAIAAELTRAHGGTIALEDRGAGATFRLDWPDRPSGRPSDRLT</sequence>
<dbReference type="SMART" id="SM00304">
    <property type="entry name" value="HAMP"/>
    <property type="match status" value="1"/>
</dbReference>
<keyword evidence="7" id="KW-0547">Nucleotide-binding</keyword>
<dbReference type="InterPro" id="IPR005467">
    <property type="entry name" value="His_kinase_dom"/>
</dbReference>
<feature type="domain" description="Histidine kinase" evidence="12">
    <location>
        <begin position="327"/>
        <end position="538"/>
    </location>
</feature>
<keyword evidence="6" id="KW-0808">Transferase</keyword>
<evidence type="ECO:0000256" key="1">
    <source>
        <dbReference type="ARBA" id="ARBA00000085"/>
    </source>
</evidence>
<reference evidence="14 15" key="1">
    <citation type="submission" date="2020-01" db="EMBL/GenBank/DDBJ databases">
        <authorList>
            <person name="Peng S.Y."/>
            <person name="Li J."/>
            <person name="Wang M."/>
            <person name="Wang L."/>
            <person name="Wang C.Q."/>
            <person name="Wang J.R."/>
        </authorList>
    </citation>
    <scope>NUCLEOTIDE SEQUENCE [LARGE SCALE GENOMIC DNA]</scope>
    <source>
        <strain evidence="14 15">XCT-34</strain>
    </source>
</reference>
<dbReference type="InterPro" id="IPR050980">
    <property type="entry name" value="2C_sensor_his_kinase"/>
</dbReference>
<feature type="transmembrane region" description="Helical" evidence="11">
    <location>
        <begin position="84"/>
        <end position="105"/>
    </location>
</feature>
<dbReference type="InterPro" id="IPR036097">
    <property type="entry name" value="HisK_dim/P_sf"/>
</dbReference>
<dbReference type="InterPro" id="IPR003660">
    <property type="entry name" value="HAMP_dom"/>
</dbReference>
<evidence type="ECO:0000256" key="2">
    <source>
        <dbReference type="ARBA" id="ARBA00004651"/>
    </source>
</evidence>
<keyword evidence="11" id="KW-0812">Transmembrane</keyword>
<dbReference type="Pfam" id="PF02518">
    <property type="entry name" value="HATPase_c"/>
    <property type="match status" value="1"/>
</dbReference>
<feature type="region of interest" description="Disordered" evidence="10">
    <location>
        <begin position="1"/>
        <end position="67"/>
    </location>
</feature>
<dbReference type="Pfam" id="PF00672">
    <property type="entry name" value="HAMP"/>
    <property type="match status" value="1"/>
</dbReference>
<feature type="domain" description="HAMP" evidence="13">
    <location>
        <begin position="258"/>
        <end position="313"/>
    </location>
</feature>
<dbReference type="CDD" id="cd06225">
    <property type="entry name" value="HAMP"/>
    <property type="match status" value="1"/>
</dbReference>
<gene>
    <name evidence="14" type="ORF">GWI71_13110</name>
</gene>
<protein>
    <recommendedName>
        <fullName evidence="3">histidine kinase</fullName>
        <ecNumber evidence="3">2.7.13.3</ecNumber>
    </recommendedName>
</protein>
<dbReference type="PANTHER" id="PTHR44936:SF10">
    <property type="entry name" value="SENSOR PROTEIN RSTB"/>
    <property type="match status" value="1"/>
</dbReference>
<accession>A0ABW9ZL54</accession>
<dbReference type="Gene3D" id="1.10.8.500">
    <property type="entry name" value="HAMP domain in histidine kinase"/>
    <property type="match status" value="1"/>
</dbReference>
<dbReference type="PROSITE" id="PS50109">
    <property type="entry name" value="HIS_KIN"/>
    <property type="match status" value="1"/>
</dbReference>
<evidence type="ECO:0000313" key="15">
    <source>
        <dbReference type="Proteomes" id="UP000541347"/>
    </source>
</evidence>
<keyword evidence="9" id="KW-0067">ATP-binding</keyword>
<dbReference type="EC" id="2.7.13.3" evidence="3"/>
<dbReference type="InterPro" id="IPR036890">
    <property type="entry name" value="HATPase_C_sf"/>
</dbReference>
<keyword evidence="11" id="KW-1133">Transmembrane helix</keyword>
<proteinExistence type="predicted"/>
<evidence type="ECO:0000259" key="12">
    <source>
        <dbReference type="PROSITE" id="PS50109"/>
    </source>
</evidence>
<evidence type="ECO:0000256" key="4">
    <source>
        <dbReference type="ARBA" id="ARBA00022475"/>
    </source>
</evidence>
<dbReference type="Gene3D" id="3.30.565.10">
    <property type="entry name" value="Histidine kinase-like ATPase, C-terminal domain"/>
    <property type="match status" value="1"/>
</dbReference>
<feature type="compositionally biased region" description="Low complexity" evidence="10">
    <location>
        <begin position="33"/>
        <end position="45"/>
    </location>
</feature>
<evidence type="ECO:0000259" key="13">
    <source>
        <dbReference type="PROSITE" id="PS50885"/>
    </source>
</evidence>
<dbReference type="InterPro" id="IPR003594">
    <property type="entry name" value="HATPase_dom"/>
</dbReference>
<organism evidence="14 15">
    <name type="scientific">Pannonibacter tanglangensis</name>
    <dbReference type="NCBI Taxonomy" id="2750084"/>
    <lineage>
        <taxon>Bacteria</taxon>
        <taxon>Pseudomonadati</taxon>
        <taxon>Pseudomonadota</taxon>
        <taxon>Alphaproteobacteria</taxon>
        <taxon>Hyphomicrobiales</taxon>
        <taxon>Stappiaceae</taxon>
        <taxon>Pannonibacter</taxon>
    </lineage>
</organism>
<name>A0ABW9ZL54_9HYPH</name>
<dbReference type="EMBL" id="JAABLP010000003">
    <property type="protein sequence ID" value="NBN64627.1"/>
    <property type="molecule type" value="Genomic_DNA"/>
</dbReference>
<dbReference type="PROSITE" id="PS50885">
    <property type="entry name" value="HAMP"/>
    <property type="match status" value="1"/>
</dbReference>
<dbReference type="RefSeq" id="WP_161676589.1">
    <property type="nucleotide sequence ID" value="NZ_JAABLP010000003.1"/>
</dbReference>
<dbReference type="SUPFAM" id="SSF47384">
    <property type="entry name" value="Homodimeric domain of signal transducing histidine kinase"/>
    <property type="match status" value="1"/>
</dbReference>
<evidence type="ECO:0000256" key="5">
    <source>
        <dbReference type="ARBA" id="ARBA00022553"/>
    </source>
</evidence>
<dbReference type="Proteomes" id="UP000541347">
    <property type="component" value="Unassembled WGS sequence"/>
</dbReference>
<dbReference type="PANTHER" id="PTHR44936">
    <property type="entry name" value="SENSOR PROTEIN CREC"/>
    <property type="match status" value="1"/>
</dbReference>
<dbReference type="InterPro" id="IPR004358">
    <property type="entry name" value="Sig_transdc_His_kin-like_C"/>
</dbReference>
<keyword evidence="4" id="KW-1003">Cell membrane</keyword>
<evidence type="ECO:0000256" key="11">
    <source>
        <dbReference type="SAM" id="Phobius"/>
    </source>
</evidence>
<dbReference type="SMART" id="SM00388">
    <property type="entry name" value="HisKA"/>
    <property type="match status" value="1"/>
</dbReference>
<comment type="subcellular location">
    <subcellularLocation>
        <location evidence="2">Cell membrane</location>
        <topology evidence="2">Multi-pass membrane protein</topology>
    </subcellularLocation>
</comment>
<keyword evidence="8" id="KW-0418">Kinase</keyword>
<evidence type="ECO:0000256" key="9">
    <source>
        <dbReference type="ARBA" id="ARBA00022840"/>
    </source>
</evidence>
<comment type="caution">
    <text evidence="14">The sequence shown here is derived from an EMBL/GenBank/DDBJ whole genome shotgun (WGS) entry which is preliminary data.</text>
</comment>
<comment type="catalytic activity">
    <reaction evidence="1">
        <text>ATP + protein L-histidine = ADP + protein N-phospho-L-histidine.</text>
        <dbReference type="EC" id="2.7.13.3"/>
    </reaction>
</comment>
<evidence type="ECO:0000256" key="8">
    <source>
        <dbReference type="ARBA" id="ARBA00022777"/>
    </source>
</evidence>
<evidence type="ECO:0000256" key="10">
    <source>
        <dbReference type="SAM" id="MobiDB-lite"/>
    </source>
</evidence>
<evidence type="ECO:0000256" key="6">
    <source>
        <dbReference type="ARBA" id="ARBA00022679"/>
    </source>
</evidence>
<evidence type="ECO:0000256" key="3">
    <source>
        <dbReference type="ARBA" id="ARBA00012438"/>
    </source>
</evidence>
<keyword evidence="11" id="KW-0472">Membrane</keyword>
<dbReference type="CDD" id="cd00075">
    <property type="entry name" value="HATPase"/>
    <property type="match status" value="1"/>
</dbReference>
<evidence type="ECO:0000313" key="14">
    <source>
        <dbReference type="EMBL" id="NBN64627.1"/>
    </source>
</evidence>
<dbReference type="Gene3D" id="1.10.287.130">
    <property type="match status" value="1"/>
</dbReference>
<dbReference type="SUPFAM" id="SSF55874">
    <property type="entry name" value="ATPase domain of HSP90 chaperone/DNA topoisomerase II/histidine kinase"/>
    <property type="match status" value="1"/>
</dbReference>
<keyword evidence="15" id="KW-1185">Reference proteome</keyword>
<dbReference type="SMART" id="SM00387">
    <property type="entry name" value="HATPase_c"/>
    <property type="match status" value="1"/>
</dbReference>
<keyword evidence="5" id="KW-0597">Phosphoprotein</keyword>
<dbReference type="InterPro" id="IPR003661">
    <property type="entry name" value="HisK_dim/P_dom"/>
</dbReference>
<feature type="transmembrane region" description="Helical" evidence="11">
    <location>
        <begin position="237"/>
        <end position="260"/>
    </location>
</feature>